<keyword evidence="4" id="KW-1185">Reference proteome</keyword>
<evidence type="ECO:0000256" key="2">
    <source>
        <dbReference type="SAM" id="SignalP"/>
    </source>
</evidence>
<feature type="signal peptide" evidence="2">
    <location>
        <begin position="1"/>
        <end position="36"/>
    </location>
</feature>
<feature type="compositionally biased region" description="Basic residues" evidence="1">
    <location>
        <begin position="97"/>
        <end position="110"/>
    </location>
</feature>
<name>A0A4Z2HMJ3_9TELE</name>
<feature type="region of interest" description="Disordered" evidence="1">
    <location>
        <begin position="38"/>
        <end position="69"/>
    </location>
</feature>
<evidence type="ECO:0000313" key="4">
    <source>
        <dbReference type="Proteomes" id="UP000314294"/>
    </source>
</evidence>
<organism evidence="3 4">
    <name type="scientific">Liparis tanakae</name>
    <name type="common">Tanaka's snailfish</name>
    <dbReference type="NCBI Taxonomy" id="230148"/>
    <lineage>
        <taxon>Eukaryota</taxon>
        <taxon>Metazoa</taxon>
        <taxon>Chordata</taxon>
        <taxon>Craniata</taxon>
        <taxon>Vertebrata</taxon>
        <taxon>Euteleostomi</taxon>
        <taxon>Actinopterygii</taxon>
        <taxon>Neopterygii</taxon>
        <taxon>Teleostei</taxon>
        <taxon>Neoteleostei</taxon>
        <taxon>Acanthomorphata</taxon>
        <taxon>Eupercaria</taxon>
        <taxon>Perciformes</taxon>
        <taxon>Cottioidei</taxon>
        <taxon>Cottales</taxon>
        <taxon>Liparidae</taxon>
        <taxon>Liparis</taxon>
    </lineage>
</organism>
<reference evidence="3 4" key="1">
    <citation type="submission" date="2019-03" db="EMBL/GenBank/DDBJ databases">
        <title>First draft genome of Liparis tanakae, snailfish: a comprehensive survey of snailfish specific genes.</title>
        <authorList>
            <person name="Kim W."/>
            <person name="Song I."/>
            <person name="Jeong J.-H."/>
            <person name="Kim D."/>
            <person name="Kim S."/>
            <person name="Ryu S."/>
            <person name="Song J.Y."/>
            <person name="Lee S.K."/>
        </authorList>
    </citation>
    <scope>NUCLEOTIDE SEQUENCE [LARGE SCALE GENOMIC DNA]</scope>
    <source>
        <tissue evidence="3">Muscle</tissue>
    </source>
</reference>
<comment type="caution">
    <text evidence="3">The sequence shown here is derived from an EMBL/GenBank/DDBJ whole genome shotgun (WGS) entry which is preliminary data.</text>
</comment>
<accession>A0A4Z2HMJ3</accession>
<dbReference type="AlphaFoldDB" id="A0A4Z2HMJ3"/>
<keyword evidence="2" id="KW-0732">Signal</keyword>
<gene>
    <name evidence="3" type="ORF">EYF80_023003</name>
</gene>
<dbReference type="Proteomes" id="UP000314294">
    <property type="component" value="Unassembled WGS sequence"/>
</dbReference>
<feature type="chain" id="PRO_5021202193" evidence="2">
    <location>
        <begin position="37"/>
        <end position="137"/>
    </location>
</feature>
<sequence>MWRVDVCLCLCVGMERLWDGPLLLLVLLYLLGAVTPQVNPGEEGQRRTEVREDEMRGGRRRRKRAWTSGRVSVCHSFKSSPCQDEAPESNILEEIKKRGRGKKKNKKKRKQAGEGEEALNPELCCSWHLSQRFSCVM</sequence>
<proteinExistence type="predicted"/>
<protein>
    <submittedName>
        <fullName evidence="3">Uncharacterized protein</fullName>
    </submittedName>
</protein>
<evidence type="ECO:0000256" key="1">
    <source>
        <dbReference type="SAM" id="MobiDB-lite"/>
    </source>
</evidence>
<dbReference type="EMBL" id="SRLO01000214">
    <property type="protein sequence ID" value="TNN66761.1"/>
    <property type="molecule type" value="Genomic_DNA"/>
</dbReference>
<feature type="compositionally biased region" description="Basic and acidic residues" evidence="1">
    <location>
        <begin position="43"/>
        <end position="57"/>
    </location>
</feature>
<feature type="region of interest" description="Disordered" evidence="1">
    <location>
        <begin position="93"/>
        <end position="117"/>
    </location>
</feature>
<evidence type="ECO:0000313" key="3">
    <source>
        <dbReference type="EMBL" id="TNN66761.1"/>
    </source>
</evidence>